<dbReference type="InterPro" id="IPR041522">
    <property type="entry name" value="CdaR_GGDEF"/>
</dbReference>
<evidence type="ECO:0000256" key="1">
    <source>
        <dbReference type="ARBA" id="ARBA00004496"/>
    </source>
</evidence>
<dbReference type="InterPro" id="IPR011006">
    <property type="entry name" value="CheY-like_superfamily"/>
</dbReference>
<dbReference type="PROSITE" id="PS01124">
    <property type="entry name" value="HTH_ARAC_FAMILY_2"/>
    <property type="match status" value="1"/>
</dbReference>
<evidence type="ECO:0000313" key="12">
    <source>
        <dbReference type="Proteomes" id="UP001519344"/>
    </source>
</evidence>
<keyword evidence="4" id="KW-0902">Two-component regulatory system</keyword>
<dbReference type="PANTHER" id="PTHR42713">
    <property type="entry name" value="HISTIDINE KINASE-RELATED"/>
    <property type="match status" value="1"/>
</dbReference>
<evidence type="ECO:0000256" key="3">
    <source>
        <dbReference type="ARBA" id="ARBA00022553"/>
    </source>
</evidence>
<keyword evidence="5" id="KW-0805">Transcription regulation</keyword>
<keyword evidence="6" id="KW-0238">DNA-binding</keyword>
<dbReference type="EMBL" id="JAGGKV010000005">
    <property type="protein sequence ID" value="MBP1963306.1"/>
    <property type="molecule type" value="Genomic_DNA"/>
</dbReference>
<dbReference type="InterPro" id="IPR001789">
    <property type="entry name" value="Sig_transdc_resp-reg_receiver"/>
</dbReference>
<dbReference type="PANTHER" id="PTHR42713:SF3">
    <property type="entry name" value="TRANSCRIPTIONAL REGULATORY PROTEIN HPTR"/>
    <property type="match status" value="1"/>
</dbReference>
<dbReference type="Proteomes" id="UP001519344">
    <property type="component" value="Unassembled WGS sequence"/>
</dbReference>
<keyword evidence="7" id="KW-0804">Transcription</keyword>
<feature type="domain" description="Response regulatory" evidence="10">
    <location>
        <begin position="3"/>
        <end position="120"/>
    </location>
</feature>
<keyword evidence="3 8" id="KW-0597">Phosphoprotein</keyword>
<dbReference type="InterPro" id="IPR018060">
    <property type="entry name" value="HTH_AraC"/>
</dbReference>
<dbReference type="PROSITE" id="PS50110">
    <property type="entry name" value="RESPONSE_REGULATORY"/>
    <property type="match status" value="1"/>
</dbReference>
<gene>
    <name evidence="11" type="ORF">J2Z65_002522</name>
</gene>
<reference evidence="11 12" key="1">
    <citation type="submission" date="2021-03" db="EMBL/GenBank/DDBJ databases">
        <title>Genomic Encyclopedia of Type Strains, Phase IV (KMG-IV): sequencing the most valuable type-strain genomes for metagenomic binning, comparative biology and taxonomic classification.</title>
        <authorList>
            <person name="Goeker M."/>
        </authorList>
    </citation>
    <scope>NUCLEOTIDE SEQUENCE [LARGE SCALE GENOMIC DNA]</scope>
    <source>
        <strain evidence="11 12">DSM 24950</strain>
    </source>
</reference>
<dbReference type="InterPro" id="IPR051552">
    <property type="entry name" value="HptR"/>
</dbReference>
<dbReference type="Pfam" id="PF17853">
    <property type="entry name" value="GGDEF_2"/>
    <property type="match status" value="1"/>
</dbReference>
<organism evidence="11 12">
    <name type="scientific">Paenibacillus aceris</name>
    <dbReference type="NCBI Taxonomy" id="869555"/>
    <lineage>
        <taxon>Bacteria</taxon>
        <taxon>Bacillati</taxon>
        <taxon>Bacillota</taxon>
        <taxon>Bacilli</taxon>
        <taxon>Bacillales</taxon>
        <taxon>Paenibacillaceae</taxon>
        <taxon>Paenibacillus</taxon>
    </lineage>
</organism>
<dbReference type="Pfam" id="PF12833">
    <property type="entry name" value="HTH_18"/>
    <property type="match status" value="1"/>
</dbReference>
<dbReference type="RefSeq" id="WP_167058922.1">
    <property type="nucleotide sequence ID" value="NZ_JAAOZR010000019.1"/>
</dbReference>
<dbReference type="InterPro" id="IPR009057">
    <property type="entry name" value="Homeodomain-like_sf"/>
</dbReference>
<evidence type="ECO:0000259" key="10">
    <source>
        <dbReference type="PROSITE" id="PS50110"/>
    </source>
</evidence>
<dbReference type="Pfam" id="PF00072">
    <property type="entry name" value="Response_reg"/>
    <property type="match status" value="1"/>
</dbReference>
<evidence type="ECO:0000256" key="6">
    <source>
        <dbReference type="ARBA" id="ARBA00023125"/>
    </source>
</evidence>
<comment type="caution">
    <text evidence="11">The sequence shown here is derived from an EMBL/GenBank/DDBJ whole genome shotgun (WGS) entry which is preliminary data.</text>
</comment>
<evidence type="ECO:0000313" key="11">
    <source>
        <dbReference type="EMBL" id="MBP1963306.1"/>
    </source>
</evidence>
<evidence type="ECO:0000256" key="4">
    <source>
        <dbReference type="ARBA" id="ARBA00023012"/>
    </source>
</evidence>
<sequence>MYKVMIVDDEPLILKGMHAIIDWKRHGLRILSQAESGEEAIERFLEDPVDIIITDICMQGISGLQLIETVKSLDSNAKFIVLSGYDDFQYVKEGIRLGIENYLIKPIDVKELEATLEAAVQKLEQDGLRRNRSAEEKQVLRNNVLNRWMSQSISMSELKNRAEMIDLSLDERSYAVVMSSLLRTEPEGEAFSQEVRNEMIAELFNEVQVLFAKAFFSYTNMWFINQEADIVILFSDAGGTLKRDVLYRELQELHKVIMERWQVGMRFSIGPTVQNYADVPESYRKAQEQQMRSSIQDDAMILDGDKPYSWKPNIELLQDRLAFTSLLAKRDREGIGRWIDDSFNRIKEQKDISLADIQDVAMDLLIVIGKQVGMNHFMETFTQLFRFRNLEQIRHFVLKYVDTRLEAIHFTDKNLSPIIRKMVSDIHANYESELSLKTLGNRYHVHPIYLGQLFKKEMGIGFTNYINQYRIQIAKELLLNSDLKANEIARKIGYTDSNYFYKLFTKLVEVSPTHFRNLHQSNF</sequence>
<comment type="subcellular location">
    <subcellularLocation>
        <location evidence="1">Cytoplasm</location>
    </subcellularLocation>
</comment>
<feature type="domain" description="HTH araC/xylS-type" evidence="9">
    <location>
        <begin position="420"/>
        <end position="518"/>
    </location>
</feature>
<dbReference type="SMART" id="SM00448">
    <property type="entry name" value="REC"/>
    <property type="match status" value="1"/>
</dbReference>
<protein>
    <submittedName>
        <fullName evidence="11">Two-component system response regulator YesN</fullName>
    </submittedName>
</protein>
<dbReference type="Gene3D" id="3.40.50.2300">
    <property type="match status" value="1"/>
</dbReference>
<evidence type="ECO:0000256" key="7">
    <source>
        <dbReference type="ARBA" id="ARBA00023163"/>
    </source>
</evidence>
<dbReference type="CDD" id="cd17536">
    <property type="entry name" value="REC_YesN-like"/>
    <property type="match status" value="1"/>
</dbReference>
<name>A0ABS4HYM5_9BACL</name>
<keyword evidence="2" id="KW-0963">Cytoplasm</keyword>
<dbReference type="SMART" id="SM00342">
    <property type="entry name" value="HTH_ARAC"/>
    <property type="match status" value="1"/>
</dbReference>
<proteinExistence type="predicted"/>
<feature type="modified residue" description="4-aspartylphosphate" evidence="8">
    <location>
        <position position="55"/>
    </location>
</feature>
<dbReference type="Gene3D" id="1.10.10.60">
    <property type="entry name" value="Homeodomain-like"/>
    <property type="match status" value="2"/>
</dbReference>
<evidence type="ECO:0000259" key="9">
    <source>
        <dbReference type="PROSITE" id="PS01124"/>
    </source>
</evidence>
<evidence type="ECO:0000256" key="2">
    <source>
        <dbReference type="ARBA" id="ARBA00022490"/>
    </source>
</evidence>
<evidence type="ECO:0000256" key="5">
    <source>
        <dbReference type="ARBA" id="ARBA00023015"/>
    </source>
</evidence>
<keyword evidence="12" id="KW-1185">Reference proteome</keyword>
<dbReference type="SUPFAM" id="SSF52172">
    <property type="entry name" value="CheY-like"/>
    <property type="match status" value="1"/>
</dbReference>
<evidence type="ECO:0000256" key="8">
    <source>
        <dbReference type="PROSITE-ProRule" id="PRU00169"/>
    </source>
</evidence>
<accession>A0ABS4HYM5</accession>
<dbReference type="SUPFAM" id="SSF46689">
    <property type="entry name" value="Homeodomain-like"/>
    <property type="match status" value="2"/>
</dbReference>